<proteinExistence type="predicted"/>
<accession>A0A516H3Z1</accession>
<dbReference type="EMBL" id="CP041636">
    <property type="protein sequence ID" value="QDO98489.1"/>
    <property type="molecule type" value="Genomic_DNA"/>
</dbReference>
<dbReference type="RefSeq" id="WP_144069470.1">
    <property type="nucleotide sequence ID" value="NZ_CP041636.1"/>
</dbReference>
<keyword evidence="1" id="KW-0732">Signal</keyword>
<feature type="chain" id="PRO_5022045425" description="DUF2846 domain-containing protein" evidence="1">
    <location>
        <begin position="28"/>
        <end position="211"/>
    </location>
</feature>
<reference evidence="2 3" key="1">
    <citation type="submission" date="2019-07" db="EMBL/GenBank/DDBJ databases">
        <title>Genome sequencing for Ferrovibrio sp. K5.</title>
        <authorList>
            <person name="Park S.-J."/>
        </authorList>
    </citation>
    <scope>NUCLEOTIDE SEQUENCE [LARGE SCALE GENOMIC DNA]</scope>
    <source>
        <strain evidence="2 3">K5</strain>
    </source>
</reference>
<evidence type="ECO:0008006" key="4">
    <source>
        <dbReference type="Google" id="ProtNLM"/>
    </source>
</evidence>
<dbReference type="AlphaFoldDB" id="A0A516H3Z1"/>
<evidence type="ECO:0000256" key="1">
    <source>
        <dbReference type="SAM" id="SignalP"/>
    </source>
</evidence>
<gene>
    <name evidence="2" type="ORF">FNB15_14910</name>
</gene>
<dbReference type="KEGG" id="fer:FNB15_14910"/>
<evidence type="ECO:0000313" key="2">
    <source>
        <dbReference type="EMBL" id="QDO98489.1"/>
    </source>
</evidence>
<name>A0A516H3Z1_9PROT</name>
<dbReference type="OrthoDB" id="8479551at2"/>
<dbReference type="Proteomes" id="UP000317496">
    <property type="component" value="Chromosome"/>
</dbReference>
<feature type="signal peptide" evidence="1">
    <location>
        <begin position="1"/>
        <end position="27"/>
    </location>
</feature>
<keyword evidence="3" id="KW-1185">Reference proteome</keyword>
<sequence length="211" mass="23247">MFTLRSLAAAALLVLPLGGCMDPTSMASTDTQFVGGSADSIVVIGMRSTMPILKPTERYYPDFRMWWNSLPEPGMRAGTPHKVIIGTDEHNETFGDRHAGEISIHVVRVPPGTYYLHGIKSEIAESFYRLQPVSGPGTPFFTVKAGEVRYIGDMHCDVISQPARCDKLTRSDRLAFTMLQQYPGIRVKPQFRAPAYLPGGEDPARVMAVSD</sequence>
<evidence type="ECO:0000313" key="3">
    <source>
        <dbReference type="Proteomes" id="UP000317496"/>
    </source>
</evidence>
<protein>
    <recommendedName>
        <fullName evidence="4">DUF2846 domain-containing protein</fullName>
    </recommendedName>
</protein>
<organism evidence="2 3">
    <name type="scientific">Ferrovibrio terrae</name>
    <dbReference type="NCBI Taxonomy" id="2594003"/>
    <lineage>
        <taxon>Bacteria</taxon>
        <taxon>Pseudomonadati</taxon>
        <taxon>Pseudomonadota</taxon>
        <taxon>Alphaproteobacteria</taxon>
        <taxon>Rhodospirillales</taxon>
        <taxon>Rhodospirillaceae</taxon>
        <taxon>Ferrovibrio</taxon>
    </lineage>
</organism>